<dbReference type="EMBL" id="CAKOGP040000001">
    <property type="protein sequence ID" value="CAJ1891004.1"/>
    <property type="molecule type" value="Genomic_DNA"/>
</dbReference>
<reference evidence="2" key="1">
    <citation type="submission" date="2023-08" db="EMBL/GenBank/DDBJ databases">
        <authorList>
            <person name="Audoor S."/>
            <person name="Bilcke G."/>
        </authorList>
    </citation>
    <scope>NUCLEOTIDE SEQUENCE</scope>
</reference>
<evidence type="ECO:0000313" key="2">
    <source>
        <dbReference type="EMBL" id="CAJ1891004.1"/>
    </source>
</evidence>
<protein>
    <submittedName>
        <fullName evidence="2">Uncharacterized protein</fullName>
    </submittedName>
</protein>
<accession>A0AAD2FBW1</accession>
<sequence>MFNINQTVSPVVIDNLPHPTAHSTAEIQFSCLRMADGMEATLDRSLVDKAIDLKSGLAKLRNLLNVDGESNVPQWAKDRMQELDDHLKEEKFIRSKQEASYDALSKYNKELMGQIEALTKSRDTAVEKLHRSEEAVDLEKKLSQNKEKKWNEEKQKLEVQNSQYHAKIETLNARNAYYQKENEDFKNDHRRAKAIQKELDELNEEMKKKEAENEALKKEMVEKQAASEEQYKQEVQKRETVEKRLEDTKATLNQELKETKSKLEKAEEENSNSAKSLASFLAVIKETLGDKEDGGDDDNSDDDEVDLNLESNVSKIGVALENMQSIVADSQDETDGLKRELKELQEKWHESRGELMDLKEDYEIQEKRCAELEEQLDGMEYETKSKRTLADDDDDQQSYDSRDEHEDEVESTVQDQPGRLQNENEMETTEQGQPIASQTEYESDDSDIVEVQPQSRGPVQRPLSEDEEVRDGGNSKEDTSSDIEEVQPQSRSPAQRPLVEDEEVQDRDDESKEGASSDIEEVQPSDTNVAKRPLKVDEEESHHAVDTNEGGQDQLAPTAKRAKIDDDSDGEGSVKSVTFAVDNENGTAPSNKVEVQPPETSAARRVEDEEEAEVQEVRDGNSNDGEQNEAPTAKRAKVNEEGDSDGSGYGSF</sequence>
<feature type="region of interest" description="Disordered" evidence="1">
    <location>
        <begin position="288"/>
        <end position="310"/>
    </location>
</feature>
<feature type="compositionally biased region" description="Acidic residues" evidence="1">
    <location>
        <begin position="293"/>
        <end position="307"/>
    </location>
</feature>
<name>A0AAD2FBW1_9STRA</name>
<gene>
    <name evidence="2" type="ORF">CYCCA115_LOCUS60</name>
</gene>
<feature type="region of interest" description="Disordered" evidence="1">
    <location>
        <begin position="198"/>
        <end position="275"/>
    </location>
</feature>
<evidence type="ECO:0000313" key="3">
    <source>
        <dbReference type="Proteomes" id="UP001295423"/>
    </source>
</evidence>
<feature type="compositionally biased region" description="Polar residues" evidence="1">
    <location>
        <begin position="411"/>
        <end position="440"/>
    </location>
</feature>
<proteinExistence type="predicted"/>
<feature type="compositionally biased region" description="Basic and acidic residues" evidence="1">
    <location>
        <begin position="381"/>
        <end position="390"/>
    </location>
</feature>
<dbReference type="Proteomes" id="UP001295423">
    <property type="component" value="Unassembled WGS sequence"/>
</dbReference>
<feature type="compositionally biased region" description="Basic and acidic residues" evidence="1">
    <location>
        <begin position="534"/>
        <end position="546"/>
    </location>
</feature>
<feature type="compositionally biased region" description="Basic and acidic residues" evidence="1">
    <location>
        <begin position="198"/>
        <end position="265"/>
    </location>
</feature>
<organism evidence="2 3">
    <name type="scientific">Cylindrotheca closterium</name>
    <dbReference type="NCBI Taxonomy" id="2856"/>
    <lineage>
        <taxon>Eukaryota</taxon>
        <taxon>Sar</taxon>
        <taxon>Stramenopiles</taxon>
        <taxon>Ochrophyta</taxon>
        <taxon>Bacillariophyta</taxon>
        <taxon>Bacillariophyceae</taxon>
        <taxon>Bacillariophycidae</taxon>
        <taxon>Bacillariales</taxon>
        <taxon>Bacillariaceae</taxon>
        <taxon>Cylindrotheca</taxon>
    </lineage>
</organism>
<comment type="caution">
    <text evidence="2">The sequence shown here is derived from an EMBL/GenBank/DDBJ whole genome shotgun (WGS) entry which is preliminary data.</text>
</comment>
<keyword evidence="3" id="KW-1185">Reference proteome</keyword>
<feature type="compositionally biased region" description="Basic and acidic residues" evidence="1">
    <location>
        <begin position="470"/>
        <end position="479"/>
    </location>
</feature>
<feature type="region of interest" description="Disordered" evidence="1">
    <location>
        <begin position="373"/>
        <end position="652"/>
    </location>
</feature>
<dbReference type="AlphaFoldDB" id="A0AAD2FBW1"/>
<evidence type="ECO:0000256" key="1">
    <source>
        <dbReference type="SAM" id="MobiDB-lite"/>
    </source>
</evidence>